<feature type="signal peptide" evidence="1">
    <location>
        <begin position="1"/>
        <end position="16"/>
    </location>
</feature>
<organism evidence="2 3">
    <name type="scientific">Vitis vinifera</name>
    <name type="common">Grape</name>
    <dbReference type="NCBI Taxonomy" id="29760"/>
    <lineage>
        <taxon>Eukaryota</taxon>
        <taxon>Viridiplantae</taxon>
        <taxon>Streptophyta</taxon>
        <taxon>Embryophyta</taxon>
        <taxon>Tracheophyta</taxon>
        <taxon>Spermatophyta</taxon>
        <taxon>Magnoliopsida</taxon>
        <taxon>eudicotyledons</taxon>
        <taxon>Gunneridae</taxon>
        <taxon>Pentapetalae</taxon>
        <taxon>rosids</taxon>
        <taxon>Vitales</taxon>
        <taxon>Vitaceae</taxon>
        <taxon>Viteae</taxon>
        <taxon>Vitis</taxon>
    </lineage>
</organism>
<protein>
    <recommendedName>
        <fullName evidence="4">Secreted protein</fullName>
    </recommendedName>
</protein>
<evidence type="ECO:0000313" key="3">
    <source>
        <dbReference type="Proteomes" id="UP000288805"/>
    </source>
</evidence>
<feature type="chain" id="PRO_5019250455" description="Secreted protein" evidence="1">
    <location>
        <begin position="17"/>
        <end position="83"/>
    </location>
</feature>
<sequence>MHLLLSNLVSHSGVLACYLALEKPFRYALRLSLMSVETSLGLRGVLPPRGTTHRTSTRINRTFQVNALDFSKWLDKPRRRGFL</sequence>
<evidence type="ECO:0000313" key="2">
    <source>
        <dbReference type="EMBL" id="RVW25286.1"/>
    </source>
</evidence>
<name>A0A438CQ16_VITVI</name>
<accession>A0A438CQ16</accession>
<proteinExistence type="predicted"/>
<dbReference type="AlphaFoldDB" id="A0A438CQ16"/>
<reference evidence="2 3" key="1">
    <citation type="journal article" date="2018" name="PLoS Genet.">
        <title>Population sequencing reveals clonal diversity and ancestral inbreeding in the grapevine cultivar Chardonnay.</title>
        <authorList>
            <person name="Roach M.J."/>
            <person name="Johnson D.L."/>
            <person name="Bohlmann J."/>
            <person name="van Vuuren H.J."/>
            <person name="Jones S.J."/>
            <person name="Pretorius I.S."/>
            <person name="Schmidt S.A."/>
            <person name="Borneman A.R."/>
        </authorList>
    </citation>
    <scope>NUCLEOTIDE SEQUENCE [LARGE SCALE GENOMIC DNA]</scope>
    <source>
        <strain evidence="3">cv. Chardonnay</strain>
        <tissue evidence="2">Leaf</tissue>
    </source>
</reference>
<comment type="caution">
    <text evidence="2">The sequence shown here is derived from an EMBL/GenBank/DDBJ whole genome shotgun (WGS) entry which is preliminary data.</text>
</comment>
<evidence type="ECO:0000256" key="1">
    <source>
        <dbReference type="SAM" id="SignalP"/>
    </source>
</evidence>
<gene>
    <name evidence="2" type="ORF">CK203_110559</name>
</gene>
<dbReference type="Proteomes" id="UP000288805">
    <property type="component" value="Unassembled WGS sequence"/>
</dbReference>
<dbReference type="EMBL" id="QGNW01002108">
    <property type="protein sequence ID" value="RVW25286.1"/>
    <property type="molecule type" value="Genomic_DNA"/>
</dbReference>
<keyword evidence="1" id="KW-0732">Signal</keyword>
<evidence type="ECO:0008006" key="4">
    <source>
        <dbReference type="Google" id="ProtNLM"/>
    </source>
</evidence>